<dbReference type="SUPFAM" id="SSF82861">
    <property type="entry name" value="Mechanosensitive channel protein MscS (YggB), transmembrane region"/>
    <property type="match status" value="1"/>
</dbReference>
<comment type="caution">
    <text evidence="12">The sequence shown here is derived from an EMBL/GenBank/DDBJ whole genome shotgun (WGS) entry which is preliminary data.</text>
</comment>
<dbReference type="InterPro" id="IPR049142">
    <property type="entry name" value="MS_channel_1st"/>
</dbReference>
<feature type="transmembrane region" description="Helical" evidence="7">
    <location>
        <begin position="183"/>
        <end position="206"/>
    </location>
</feature>
<dbReference type="Proteomes" id="UP000433104">
    <property type="component" value="Unassembled WGS sequence"/>
</dbReference>
<feature type="domain" description="Mechanosensitive ion channel transmembrane helices 2/3" evidence="11">
    <location>
        <begin position="305"/>
        <end position="344"/>
    </location>
</feature>
<feature type="transmembrane region" description="Helical" evidence="7">
    <location>
        <begin position="329"/>
        <end position="347"/>
    </location>
</feature>
<dbReference type="InterPro" id="IPR006685">
    <property type="entry name" value="MscS_channel_2nd"/>
</dbReference>
<proteinExistence type="inferred from homology"/>
<dbReference type="RefSeq" id="WP_160682981.1">
    <property type="nucleotide sequence ID" value="NZ_WTYW01000002.1"/>
</dbReference>
<dbReference type="EMBL" id="WTYW01000002">
    <property type="protein sequence ID" value="MXO86283.1"/>
    <property type="molecule type" value="Genomic_DNA"/>
</dbReference>
<evidence type="ECO:0000313" key="13">
    <source>
        <dbReference type="Proteomes" id="UP000433104"/>
    </source>
</evidence>
<dbReference type="OrthoDB" id="9809206at2"/>
<dbReference type="PANTHER" id="PTHR30566:SF5">
    <property type="entry name" value="MECHANOSENSITIVE ION CHANNEL PROTEIN 1, MITOCHONDRIAL-RELATED"/>
    <property type="match status" value="1"/>
</dbReference>
<dbReference type="AlphaFoldDB" id="A0A844ZG03"/>
<dbReference type="SUPFAM" id="SSF50182">
    <property type="entry name" value="Sm-like ribonucleoproteins"/>
    <property type="match status" value="1"/>
</dbReference>
<name>A0A844ZG03_9SPHN</name>
<gene>
    <name evidence="12" type="ORF">GRI38_09605</name>
</gene>
<dbReference type="Gene3D" id="2.30.30.60">
    <property type="match status" value="1"/>
</dbReference>
<accession>A0A844ZG03</accession>
<feature type="chain" id="PRO_5033041898" evidence="8">
    <location>
        <begin position="26"/>
        <end position="524"/>
    </location>
</feature>
<dbReference type="Gene3D" id="3.30.70.100">
    <property type="match status" value="1"/>
</dbReference>
<keyword evidence="8" id="KW-0732">Signal</keyword>
<dbReference type="GO" id="GO:0005886">
    <property type="term" value="C:plasma membrane"/>
    <property type="evidence" value="ECO:0007669"/>
    <property type="project" value="UniProtKB-SubCell"/>
</dbReference>
<dbReference type="InterPro" id="IPR023408">
    <property type="entry name" value="MscS_beta-dom_sf"/>
</dbReference>
<evidence type="ECO:0000256" key="2">
    <source>
        <dbReference type="ARBA" id="ARBA00008017"/>
    </source>
</evidence>
<feature type="transmembrane region" description="Helical" evidence="7">
    <location>
        <begin position="218"/>
        <end position="241"/>
    </location>
</feature>
<dbReference type="Pfam" id="PF21088">
    <property type="entry name" value="MS_channel_1st"/>
    <property type="match status" value="1"/>
</dbReference>
<evidence type="ECO:0000256" key="1">
    <source>
        <dbReference type="ARBA" id="ARBA00004651"/>
    </source>
</evidence>
<dbReference type="Gene3D" id="1.10.287.1260">
    <property type="match status" value="1"/>
</dbReference>
<evidence type="ECO:0000256" key="7">
    <source>
        <dbReference type="SAM" id="Phobius"/>
    </source>
</evidence>
<comment type="similarity">
    <text evidence="2">Belongs to the MscS (TC 1.A.23) family.</text>
</comment>
<feature type="signal peptide" evidence="8">
    <location>
        <begin position="1"/>
        <end position="25"/>
    </location>
</feature>
<keyword evidence="3" id="KW-1003">Cell membrane</keyword>
<dbReference type="InterPro" id="IPR011066">
    <property type="entry name" value="MscS_channel_C_sf"/>
</dbReference>
<feature type="domain" description="Mechanosensitive ion channel MscS C-terminal" evidence="10">
    <location>
        <begin position="421"/>
        <end position="505"/>
    </location>
</feature>
<dbReference type="GO" id="GO:0008381">
    <property type="term" value="F:mechanosensitive monoatomic ion channel activity"/>
    <property type="evidence" value="ECO:0007669"/>
    <property type="project" value="UniProtKB-ARBA"/>
</dbReference>
<dbReference type="InterPro" id="IPR010920">
    <property type="entry name" value="LSM_dom_sf"/>
</dbReference>
<protein>
    <submittedName>
        <fullName evidence="12">Mechanosensitive ion channel</fullName>
    </submittedName>
</protein>
<evidence type="ECO:0000256" key="8">
    <source>
        <dbReference type="SAM" id="SignalP"/>
    </source>
</evidence>
<evidence type="ECO:0000256" key="4">
    <source>
        <dbReference type="ARBA" id="ARBA00022692"/>
    </source>
</evidence>
<evidence type="ECO:0000259" key="9">
    <source>
        <dbReference type="Pfam" id="PF00924"/>
    </source>
</evidence>
<reference evidence="12 13" key="1">
    <citation type="submission" date="2019-12" db="EMBL/GenBank/DDBJ databases">
        <title>Genomic-based taxomic classification of the family Erythrobacteraceae.</title>
        <authorList>
            <person name="Xu L."/>
        </authorList>
    </citation>
    <scope>NUCLEOTIDE SEQUENCE [LARGE SCALE GENOMIC DNA]</scope>
    <source>
        <strain evidence="12 13">MCCC 1A09962</strain>
    </source>
</reference>
<evidence type="ECO:0000259" key="11">
    <source>
        <dbReference type="Pfam" id="PF21088"/>
    </source>
</evidence>
<dbReference type="SUPFAM" id="SSF82689">
    <property type="entry name" value="Mechanosensitive channel protein MscS (YggB), C-terminal domain"/>
    <property type="match status" value="1"/>
</dbReference>
<feature type="transmembrane region" description="Helical" evidence="7">
    <location>
        <begin position="304"/>
        <end position="323"/>
    </location>
</feature>
<dbReference type="InterPro" id="IPR011014">
    <property type="entry name" value="MscS_channel_TM-2"/>
</dbReference>
<evidence type="ECO:0000256" key="3">
    <source>
        <dbReference type="ARBA" id="ARBA00022475"/>
    </source>
</evidence>
<comment type="subcellular location">
    <subcellularLocation>
        <location evidence="1">Cell membrane</location>
        <topology evidence="1">Multi-pass membrane protein</topology>
    </subcellularLocation>
</comment>
<keyword evidence="13" id="KW-1185">Reference proteome</keyword>
<evidence type="ECO:0000256" key="5">
    <source>
        <dbReference type="ARBA" id="ARBA00022989"/>
    </source>
</evidence>
<feature type="transmembrane region" description="Helical" evidence="7">
    <location>
        <begin position="261"/>
        <end position="283"/>
    </location>
</feature>
<organism evidence="12 13">
    <name type="scientific">Parapontixanthobacter aurantiacus</name>
    <dbReference type="NCBI Taxonomy" id="1463599"/>
    <lineage>
        <taxon>Bacteria</taxon>
        <taxon>Pseudomonadati</taxon>
        <taxon>Pseudomonadota</taxon>
        <taxon>Alphaproteobacteria</taxon>
        <taxon>Sphingomonadales</taxon>
        <taxon>Erythrobacteraceae</taxon>
        <taxon>Parapontixanthobacter</taxon>
    </lineage>
</organism>
<evidence type="ECO:0000256" key="6">
    <source>
        <dbReference type="ARBA" id="ARBA00023136"/>
    </source>
</evidence>
<dbReference type="PANTHER" id="PTHR30566">
    <property type="entry name" value="YNAI-RELATED MECHANOSENSITIVE ION CHANNEL"/>
    <property type="match status" value="1"/>
</dbReference>
<evidence type="ECO:0000259" key="10">
    <source>
        <dbReference type="Pfam" id="PF21082"/>
    </source>
</evidence>
<keyword evidence="6 7" id="KW-0472">Membrane</keyword>
<dbReference type="Pfam" id="PF21082">
    <property type="entry name" value="MS_channel_3rd"/>
    <property type="match status" value="1"/>
</dbReference>
<keyword evidence="4 7" id="KW-0812">Transmembrane</keyword>
<evidence type="ECO:0000313" key="12">
    <source>
        <dbReference type="EMBL" id="MXO86283.1"/>
    </source>
</evidence>
<sequence>MTSIRFVLRIVLAISLALQAGPTIAASALFPSSEATNEEAVEADPFGRETPRSTVTGLLRALASDELAAADPYLAPPEGSDVPAEMLAARLRGALDSGGTLQTFQELSNEAEGDLDDGLPPTVERVGFLADGETPILLTRSEGEDGQPIWQVAGETLAALPDEVGNTPARSDLEIAGAPLWDWVKLFALLLLAFVIARGIAALILLGLRQVLSSKGGLYRLIDAALPPLALFVAIVTFRIWSDGTAISIVARQTVLRYLGIAGWIAALWFTLRLVDAFARWLSGRMERRERHQTASVITFARRVAKVALLVIATLGILDTLGFDVTTGVAALGIGGLVLALGAQKTVENLVGTISVLADRPIQVGDVCKVGDVIGTVEDIGMRSTRIRTLERTLVTIPNGDFSSRQIENYTKRERFLFNETIGLEYALSSAKLRQAIDLIEAALIENPRIADDPRRAKLRYFGADSLSVETFAYIETSDFNESLTIRNDLLLHIYERLEAADIAIAFPTRTVYLRREDEETGPS</sequence>
<dbReference type="Pfam" id="PF00924">
    <property type="entry name" value="MS_channel_2nd"/>
    <property type="match status" value="1"/>
</dbReference>
<dbReference type="InterPro" id="IPR049278">
    <property type="entry name" value="MS_channel_C"/>
</dbReference>
<keyword evidence="5 7" id="KW-1133">Transmembrane helix</keyword>
<feature type="domain" description="Mechanosensitive ion channel MscS" evidence="9">
    <location>
        <begin position="346"/>
        <end position="412"/>
    </location>
</feature>